<evidence type="ECO:0000313" key="2">
    <source>
        <dbReference type="EMBL" id="GFO17128.1"/>
    </source>
</evidence>
<dbReference type="AlphaFoldDB" id="A0AAV4BE49"/>
<accession>A0AAV4BE49</accession>
<feature type="region of interest" description="Disordered" evidence="1">
    <location>
        <begin position="89"/>
        <end position="151"/>
    </location>
</feature>
<feature type="compositionally biased region" description="Polar residues" evidence="1">
    <location>
        <begin position="95"/>
        <end position="114"/>
    </location>
</feature>
<dbReference type="Proteomes" id="UP000735302">
    <property type="component" value="Unassembled WGS sequence"/>
</dbReference>
<evidence type="ECO:0000256" key="1">
    <source>
        <dbReference type="SAM" id="MobiDB-lite"/>
    </source>
</evidence>
<evidence type="ECO:0000313" key="3">
    <source>
        <dbReference type="Proteomes" id="UP000735302"/>
    </source>
</evidence>
<feature type="compositionally biased region" description="Polar residues" evidence="1">
    <location>
        <begin position="132"/>
        <end position="141"/>
    </location>
</feature>
<name>A0AAV4BE49_9GAST</name>
<protein>
    <submittedName>
        <fullName evidence="2">Uncharacterized protein</fullName>
    </submittedName>
</protein>
<feature type="compositionally biased region" description="Basic residues" evidence="1">
    <location>
        <begin position="117"/>
        <end position="126"/>
    </location>
</feature>
<keyword evidence="3" id="KW-1185">Reference proteome</keyword>
<sequence>MQGFDKTVDSDLGLRSTGILLLQVQTLSPTPWPGGRSQSLRSSCCGLAMYKNSQIKLLHTFMTSCANCYGHQLTLSLDKPRNDLRNFLHEKPASPLTSLRQPQSATAHESSQTWGKRPLKLKRARKALLALSSDQRLQPTDSPGHVRVTKA</sequence>
<dbReference type="EMBL" id="BLXT01004727">
    <property type="protein sequence ID" value="GFO17128.1"/>
    <property type="molecule type" value="Genomic_DNA"/>
</dbReference>
<organism evidence="2 3">
    <name type="scientific">Plakobranchus ocellatus</name>
    <dbReference type="NCBI Taxonomy" id="259542"/>
    <lineage>
        <taxon>Eukaryota</taxon>
        <taxon>Metazoa</taxon>
        <taxon>Spiralia</taxon>
        <taxon>Lophotrochozoa</taxon>
        <taxon>Mollusca</taxon>
        <taxon>Gastropoda</taxon>
        <taxon>Heterobranchia</taxon>
        <taxon>Euthyneura</taxon>
        <taxon>Panpulmonata</taxon>
        <taxon>Sacoglossa</taxon>
        <taxon>Placobranchoidea</taxon>
        <taxon>Plakobranchidae</taxon>
        <taxon>Plakobranchus</taxon>
    </lineage>
</organism>
<comment type="caution">
    <text evidence="2">The sequence shown here is derived from an EMBL/GenBank/DDBJ whole genome shotgun (WGS) entry which is preliminary data.</text>
</comment>
<proteinExistence type="predicted"/>
<reference evidence="2 3" key="1">
    <citation type="journal article" date="2021" name="Elife">
        <title>Chloroplast acquisition without the gene transfer in kleptoplastic sea slugs, Plakobranchus ocellatus.</title>
        <authorList>
            <person name="Maeda T."/>
            <person name="Takahashi S."/>
            <person name="Yoshida T."/>
            <person name="Shimamura S."/>
            <person name="Takaki Y."/>
            <person name="Nagai Y."/>
            <person name="Toyoda A."/>
            <person name="Suzuki Y."/>
            <person name="Arimoto A."/>
            <person name="Ishii H."/>
            <person name="Satoh N."/>
            <person name="Nishiyama T."/>
            <person name="Hasebe M."/>
            <person name="Maruyama T."/>
            <person name="Minagawa J."/>
            <person name="Obokata J."/>
            <person name="Shigenobu S."/>
        </authorList>
    </citation>
    <scope>NUCLEOTIDE SEQUENCE [LARGE SCALE GENOMIC DNA]</scope>
</reference>
<gene>
    <name evidence="2" type="ORF">PoB_004363300</name>
</gene>